<sequence length="127" mass="15243">MSNRSSAMALKIGGKTWSTNCHLNGKKKDLKRKKQIEKIIRRKALKKERLEKNWNILLKKFNLHNQEESIELSSLKKTYLNYSLKYQIATNRAFKYYKNYCNKANKELDIKVFLFNIYNFIYIQKAL</sequence>
<dbReference type="AlphaFoldDB" id="A0AAI8G4W2"/>
<proteinExistence type="predicted"/>
<reference evidence="1 2" key="1">
    <citation type="journal article" date="2016" name="J. Zhejiang Univ. Sci. B">
        <title>Antibiotic resistance mechanisms of Myroides sp.</title>
        <authorList>
            <person name="Hu S."/>
            <person name="Yuan S."/>
            <person name="Qu H."/>
            <person name="Jiang T."/>
            <person name="Zhou Y."/>
            <person name="Wang M."/>
            <person name="Ming D."/>
        </authorList>
    </citation>
    <scope>NUCLEOTIDE SEQUENCE [LARGE SCALE GENOMIC DNA]</scope>
    <source>
        <strain evidence="1 2">PR63039</strain>
    </source>
</reference>
<gene>
    <name evidence="1" type="ORF">AS202_11000</name>
</gene>
<evidence type="ECO:0000313" key="2">
    <source>
        <dbReference type="Proteomes" id="UP000069030"/>
    </source>
</evidence>
<dbReference type="RefSeq" id="WP_058699418.1">
    <property type="nucleotide sequence ID" value="NZ_CP013690.1"/>
</dbReference>
<dbReference type="Proteomes" id="UP000069030">
    <property type="component" value="Chromosome"/>
</dbReference>
<dbReference type="EMBL" id="CP013690">
    <property type="protein sequence ID" value="ALU26642.1"/>
    <property type="molecule type" value="Genomic_DNA"/>
</dbReference>
<protein>
    <submittedName>
        <fullName evidence="1">Uncharacterized protein</fullName>
    </submittedName>
</protein>
<name>A0AAI8G4W2_9FLAO</name>
<dbReference type="KEGG" id="mod:AS202_11000"/>
<evidence type="ECO:0000313" key="1">
    <source>
        <dbReference type="EMBL" id="ALU26642.1"/>
    </source>
</evidence>
<organism evidence="1 2">
    <name type="scientific">Myroides odoratimimus</name>
    <dbReference type="NCBI Taxonomy" id="76832"/>
    <lineage>
        <taxon>Bacteria</taxon>
        <taxon>Pseudomonadati</taxon>
        <taxon>Bacteroidota</taxon>
        <taxon>Flavobacteriia</taxon>
        <taxon>Flavobacteriales</taxon>
        <taxon>Flavobacteriaceae</taxon>
        <taxon>Myroides</taxon>
    </lineage>
</organism>
<accession>A0AAI8G4W2</accession>